<dbReference type="InterPro" id="IPR000086">
    <property type="entry name" value="NUDIX_hydrolase_dom"/>
</dbReference>
<evidence type="ECO:0000259" key="3">
    <source>
        <dbReference type="PROSITE" id="PS51462"/>
    </source>
</evidence>
<dbReference type="PROSITE" id="PS00893">
    <property type="entry name" value="NUDIX_BOX"/>
    <property type="match status" value="1"/>
</dbReference>
<comment type="caution">
    <text evidence="4">The sequence shown here is derived from an EMBL/GenBank/DDBJ whole genome shotgun (WGS) entry which is preliminary data.</text>
</comment>
<reference evidence="4 5" key="1">
    <citation type="submission" date="2019-10" db="EMBL/GenBank/DDBJ databases">
        <title>Description of Paenibacillus terricola sp. nov.</title>
        <authorList>
            <person name="Carlier A."/>
            <person name="Qi S."/>
        </authorList>
    </citation>
    <scope>NUCLEOTIDE SEQUENCE [LARGE SCALE GENOMIC DNA]</scope>
    <source>
        <strain evidence="4 5">LMG 31459</strain>
    </source>
</reference>
<proteinExistence type="inferred from homology"/>
<protein>
    <submittedName>
        <fullName evidence="4">NUDIX domain-containing protein</fullName>
    </submittedName>
</protein>
<dbReference type="PANTHER" id="PTHR43736">
    <property type="entry name" value="ADP-RIBOSE PYROPHOSPHATASE"/>
    <property type="match status" value="1"/>
</dbReference>
<dbReference type="InterPro" id="IPR020084">
    <property type="entry name" value="NUDIX_hydrolase_CS"/>
</dbReference>
<dbReference type="InterPro" id="IPR015797">
    <property type="entry name" value="NUDIX_hydrolase-like_dom_sf"/>
</dbReference>
<dbReference type="Pfam" id="PF00293">
    <property type="entry name" value="NUDIX"/>
    <property type="match status" value="1"/>
</dbReference>
<dbReference type="CDD" id="cd04686">
    <property type="entry name" value="NUDIX_Hydrolase"/>
    <property type="match status" value="1"/>
</dbReference>
<evidence type="ECO:0000256" key="1">
    <source>
        <dbReference type="ARBA" id="ARBA00005582"/>
    </source>
</evidence>
<gene>
    <name evidence="4" type="ORF">GC101_08165</name>
</gene>
<comment type="similarity">
    <text evidence="1">Belongs to the Nudix hydrolase family.</text>
</comment>
<organism evidence="4 5">
    <name type="scientific">Paenibacillus phytohabitans</name>
    <dbReference type="NCBI Taxonomy" id="2654978"/>
    <lineage>
        <taxon>Bacteria</taxon>
        <taxon>Bacillati</taxon>
        <taxon>Bacillota</taxon>
        <taxon>Bacilli</taxon>
        <taxon>Bacillales</taxon>
        <taxon>Paenibacillaceae</taxon>
        <taxon>Paenibacillus</taxon>
    </lineage>
</organism>
<accession>A0ABX1YGH8</accession>
<dbReference type="Proteomes" id="UP000596857">
    <property type="component" value="Unassembled WGS sequence"/>
</dbReference>
<dbReference type="SUPFAM" id="SSF55811">
    <property type="entry name" value="Nudix"/>
    <property type="match status" value="1"/>
</dbReference>
<dbReference type="PANTHER" id="PTHR43736:SF1">
    <property type="entry name" value="DIHYDRONEOPTERIN TRIPHOSPHATE DIPHOSPHATASE"/>
    <property type="match status" value="1"/>
</dbReference>
<dbReference type="Gene3D" id="3.90.79.10">
    <property type="entry name" value="Nucleoside Triphosphate Pyrophosphohydrolase"/>
    <property type="match status" value="1"/>
</dbReference>
<dbReference type="EMBL" id="WHOB01000020">
    <property type="protein sequence ID" value="NOU78859.1"/>
    <property type="molecule type" value="Genomic_DNA"/>
</dbReference>
<keyword evidence="5" id="KW-1185">Reference proteome</keyword>
<sequence>MCGKLFRTRIREWTVLKSFNHFGVYGVCQRDGKLLVIHKARGPYTGRYDLPGGRLEENESLLDGLVREFMEETGFAVKAERNLGIFDFFVRYQEDDFTHMHHLAALYQVELDGEQAPAAISAFAEQDSNGMEWVELARITLDSASPAAVLAAKWLSGDELTMRTEYYDFWEIKTL</sequence>
<evidence type="ECO:0000256" key="2">
    <source>
        <dbReference type="ARBA" id="ARBA00022801"/>
    </source>
</evidence>
<feature type="domain" description="Nudix hydrolase" evidence="3">
    <location>
        <begin position="17"/>
        <end position="156"/>
    </location>
</feature>
<evidence type="ECO:0000313" key="5">
    <source>
        <dbReference type="Proteomes" id="UP000596857"/>
    </source>
</evidence>
<name>A0ABX1YGH8_9BACL</name>
<keyword evidence="2" id="KW-0378">Hydrolase</keyword>
<evidence type="ECO:0000313" key="4">
    <source>
        <dbReference type="EMBL" id="NOU78859.1"/>
    </source>
</evidence>
<dbReference type="PROSITE" id="PS51462">
    <property type="entry name" value="NUDIX"/>
    <property type="match status" value="1"/>
</dbReference>